<evidence type="ECO:0000256" key="6">
    <source>
        <dbReference type="ARBA" id="ARBA00022692"/>
    </source>
</evidence>
<keyword evidence="7" id="KW-0999">Mitochondrion inner membrane</keyword>
<evidence type="ECO:0000256" key="10">
    <source>
        <dbReference type="ARBA" id="ARBA00023128"/>
    </source>
</evidence>
<accession>A0A814IXC5</accession>
<keyword evidence="11 14" id="KW-0472">Membrane</keyword>
<evidence type="ECO:0000256" key="5">
    <source>
        <dbReference type="ARBA" id="ARBA00022660"/>
    </source>
</evidence>
<evidence type="ECO:0000256" key="4">
    <source>
        <dbReference type="ARBA" id="ARBA00022448"/>
    </source>
</evidence>
<dbReference type="Proteomes" id="UP000663836">
    <property type="component" value="Unassembled WGS sequence"/>
</dbReference>
<evidence type="ECO:0000256" key="11">
    <source>
        <dbReference type="ARBA" id="ARBA00023136"/>
    </source>
</evidence>
<keyword evidence="6 14" id="KW-0812">Transmembrane</keyword>
<comment type="caution">
    <text evidence="15">The sequence shown here is derived from an EMBL/GenBank/DDBJ whole genome shotgun (WGS) entry which is preliminary data.</text>
</comment>
<keyword evidence="9 14" id="KW-1133">Transmembrane helix</keyword>
<feature type="transmembrane region" description="Helical" evidence="14">
    <location>
        <begin position="86"/>
        <end position="104"/>
    </location>
</feature>
<comment type="subcellular location">
    <subcellularLocation>
        <location evidence="1">Mitochondrion inner membrane</location>
        <topology evidence="1">Single-pass membrane protein</topology>
    </subcellularLocation>
</comment>
<keyword evidence="5" id="KW-0679">Respiratory chain</keyword>
<evidence type="ECO:0000313" key="15">
    <source>
        <dbReference type="EMBL" id="CAF1027613.1"/>
    </source>
</evidence>
<dbReference type="EMBL" id="CAJOBD010000010">
    <property type="protein sequence ID" value="CAF3531665.1"/>
    <property type="molecule type" value="Genomic_DNA"/>
</dbReference>
<evidence type="ECO:0000256" key="12">
    <source>
        <dbReference type="ARBA" id="ARBA00030212"/>
    </source>
</evidence>
<dbReference type="AlphaFoldDB" id="A0A814IXC5"/>
<evidence type="ECO:0000256" key="9">
    <source>
        <dbReference type="ARBA" id="ARBA00022989"/>
    </source>
</evidence>
<keyword evidence="10" id="KW-0496">Mitochondrion</keyword>
<evidence type="ECO:0000256" key="14">
    <source>
        <dbReference type="SAM" id="Phobius"/>
    </source>
</evidence>
<evidence type="ECO:0000256" key="3">
    <source>
        <dbReference type="ARBA" id="ARBA00018681"/>
    </source>
</evidence>
<evidence type="ECO:0000256" key="2">
    <source>
        <dbReference type="ARBA" id="ARBA00007260"/>
    </source>
</evidence>
<keyword evidence="8" id="KW-0249">Electron transport</keyword>
<reference evidence="15" key="1">
    <citation type="submission" date="2021-02" db="EMBL/GenBank/DDBJ databases">
        <authorList>
            <person name="Nowell W R."/>
        </authorList>
    </citation>
    <scope>NUCLEOTIDE SEQUENCE</scope>
</reference>
<evidence type="ECO:0000256" key="1">
    <source>
        <dbReference type="ARBA" id="ARBA00004434"/>
    </source>
</evidence>
<dbReference type="EMBL" id="CAJNOT010000582">
    <property type="protein sequence ID" value="CAF1027613.1"/>
    <property type="molecule type" value="Genomic_DNA"/>
</dbReference>
<dbReference type="Proteomes" id="UP000663864">
    <property type="component" value="Unassembled WGS sequence"/>
</dbReference>
<name>A0A814IXC5_9BILA</name>
<evidence type="ECO:0000256" key="13">
    <source>
        <dbReference type="ARBA" id="ARBA00030987"/>
    </source>
</evidence>
<dbReference type="InterPro" id="IPR009866">
    <property type="entry name" value="NADH_UbQ_OxRdtase_NDUFB4_su"/>
</dbReference>
<organism evidence="15 17">
    <name type="scientific">Rotaria sordida</name>
    <dbReference type="NCBI Taxonomy" id="392033"/>
    <lineage>
        <taxon>Eukaryota</taxon>
        <taxon>Metazoa</taxon>
        <taxon>Spiralia</taxon>
        <taxon>Gnathifera</taxon>
        <taxon>Rotifera</taxon>
        <taxon>Eurotatoria</taxon>
        <taxon>Bdelloidea</taxon>
        <taxon>Philodinida</taxon>
        <taxon>Philodinidae</taxon>
        <taxon>Rotaria</taxon>
    </lineage>
</organism>
<gene>
    <name evidence="16" type="ORF">JBS370_LOCUS404</name>
    <name evidence="15" type="ORF">ZHD862_LOCUS13872</name>
</gene>
<evidence type="ECO:0000313" key="17">
    <source>
        <dbReference type="Proteomes" id="UP000663864"/>
    </source>
</evidence>
<sequence>MKACINQQWLNMPVQALPSEWDLTPDEIKLIQKRSRLRTTTKAEFLKRYRNPFYASVPGHFVDPQNTRLYAYQQNSYRYLYSSPRILLAPALFLLAGGLLQYFAQKKRIQYTNDCNVGKIPYADRPDFKSYF</sequence>
<protein>
    <recommendedName>
        <fullName evidence="3">NADH dehydrogenase [ubiquinone] 1 beta subcomplex subunit 4</fullName>
    </recommendedName>
    <alternativeName>
        <fullName evidence="12">Complex I-B15</fullName>
    </alternativeName>
    <alternativeName>
        <fullName evidence="13">NADH-ubiquinone oxidoreductase B15 subunit</fullName>
    </alternativeName>
</protein>
<proteinExistence type="inferred from homology"/>
<evidence type="ECO:0000313" key="16">
    <source>
        <dbReference type="EMBL" id="CAF3531665.1"/>
    </source>
</evidence>
<evidence type="ECO:0000256" key="7">
    <source>
        <dbReference type="ARBA" id="ARBA00022792"/>
    </source>
</evidence>
<keyword evidence="4" id="KW-0813">Transport</keyword>
<comment type="similarity">
    <text evidence="2">Belongs to the complex I NDUFB4 subunit family.</text>
</comment>
<evidence type="ECO:0000256" key="8">
    <source>
        <dbReference type="ARBA" id="ARBA00022982"/>
    </source>
</evidence>
<dbReference type="GO" id="GO:0005743">
    <property type="term" value="C:mitochondrial inner membrane"/>
    <property type="evidence" value="ECO:0007669"/>
    <property type="project" value="UniProtKB-SubCell"/>
</dbReference>
<dbReference type="Pfam" id="PF07225">
    <property type="entry name" value="NDUF_B4"/>
    <property type="match status" value="1"/>
</dbReference>